<dbReference type="RefSeq" id="WP_158767482.1">
    <property type="nucleotide sequence ID" value="NZ_CP047045.1"/>
</dbReference>
<feature type="transmembrane region" description="Helical" evidence="1">
    <location>
        <begin position="7"/>
        <end position="29"/>
    </location>
</feature>
<dbReference type="AlphaFoldDB" id="A0A6I6MTD2"/>
<dbReference type="Proteomes" id="UP000431269">
    <property type="component" value="Chromosome"/>
</dbReference>
<evidence type="ECO:0000313" key="3">
    <source>
        <dbReference type="Proteomes" id="UP000431269"/>
    </source>
</evidence>
<keyword evidence="1" id="KW-1133">Transmembrane helix</keyword>
<feature type="transmembrane region" description="Helical" evidence="1">
    <location>
        <begin position="35"/>
        <end position="54"/>
    </location>
</feature>
<keyword evidence="1" id="KW-0812">Transmembrane</keyword>
<name>A0A6I6MTD2_9CAUL</name>
<keyword evidence="3" id="KW-1185">Reference proteome</keyword>
<organism evidence="2 3">
    <name type="scientific">Terricaulis silvestris</name>
    <dbReference type="NCBI Taxonomy" id="2686094"/>
    <lineage>
        <taxon>Bacteria</taxon>
        <taxon>Pseudomonadati</taxon>
        <taxon>Pseudomonadota</taxon>
        <taxon>Alphaproteobacteria</taxon>
        <taxon>Caulobacterales</taxon>
        <taxon>Caulobacteraceae</taxon>
        <taxon>Terricaulis</taxon>
    </lineage>
</organism>
<proteinExistence type="predicted"/>
<keyword evidence="1" id="KW-0472">Membrane</keyword>
<evidence type="ECO:0000313" key="2">
    <source>
        <dbReference type="EMBL" id="QGZ96706.1"/>
    </source>
</evidence>
<evidence type="ECO:0000256" key="1">
    <source>
        <dbReference type="SAM" id="Phobius"/>
    </source>
</evidence>
<accession>A0A6I6MTD2</accession>
<reference evidence="3" key="1">
    <citation type="submission" date="2019-12" db="EMBL/GenBank/DDBJ databases">
        <title>Complete genome of Terracaulis silvestris 0127_4.</title>
        <authorList>
            <person name="Vieira S."/>
            <person name="Riedel T."/>
            <person name="Sproer C."/>
            <person name="Pascual J."/>
            <person name="Boedeker C."/>
            <person name="Overmann J."/>
        </authorList>
    </citation>
    <scope>NUCLEOTIDE SEQUENCE [LARGE SCALE GENOMIC DNA]</scope>
    <source>
        <strain evidence="3">0127_4</strain>
    </source>
</reference>
<dbReference type="EMBL" id="CP047045">
    <property type="protein sequence ID" value="QGZ96706.1"/>
    <property type="molecule type" value="Genomic_DNA"/>
</dbReference>
<sequence>MTQRGYFLRLAFSIVIDLFDFTLGRIPIFGTVTEGVGTIVLYALWGPAGLVNLLEMVDFTEQADAFIPTATLVALYVGWKEGHLFNKGSTVAPRE</sequence>
<gene>
    <name evidence="2" type="ORF">DSM104635_03567</name>
</gene>
<protein>
    <submittedName>
        <fullName evidence="2">Uncharacterized protein</fullName>
    </submittedName>
</protein>
<dbReference type="KEGG" id="tsv:DSM104635_03567"/>